<evidence type="ECO:0000256" key="1">
    <source>
        <dbReference type="ARBA" id="ARBA00004926"/>
    </source>
</evidence>
<dbReference type="InterPro" id="IPR035476">
    <property type="entry name" value="SIS_PGI_1"/>
</dbReference>
<comment type="similarity">
    <text evidence="2">Belongs to the GPI family.</text>
</comment>
<dbReference type="InterPro" id="IPR046348">
    <property type="entry name" value="SIS_dom_sf"/>
</dbReference>
<dbReference type="PANTHER" id="PTHR11469">
    <property type="entry name" value="GLUCOSE-6-PHOSPHATE ISOMERASE"/>
    <property type="match status" value="1"/>
</dbReference>
<dbReference type="InterPro" id="IPR018189">
    <property type="entry name" value="Phosphoglucose_isomerase_CS"/>
</dbReference>
<dbReference type="InterPro" id="IPR001672">
    <property type="entry name" value="G6P_Isomerase"/>
</dbReference>
<dbReference type="GO" id="GO:0097367">
    <property type="term" value="F:carbohydrate derivative binding"/>
    <property type="evidence" value="ECO:0007669"/>
    <property type="project" value="InterPro"/>
</dbReference>
<evidence type="ECO:0000256" key="7">
    <source>
        <dbReference type="ARBA" id="ARBA00029321"/>
    </source>
</evidence>
<evidence type="ECO:0000256" key="5">
    <source>
        <dbReference type="ARBA" id="ARBA00023152"/>
    </source>
</evidence>
<dbReference type="GO" id="GO:0006096">
    <property type="term" value="P:glycolytic process"/>
    <property type="evidence" value="ECO:0007669"/>
    <property type="project" value="UniProtKB-KW"/>
</dbReference>
<evidence type="ECO:0000313" key="9">
    <source>
        <dbReference type="WBParaSite" id="jg22258"/>
    </source>
</evidence>
<dbReference type="AlphaFoldDB" id="A0A915DPJ8"/>
<dbReference type="WBParaSite" id="jg22258">
    <property type="protein sequence ID" value="jg22258"/>
    <property type="gene ID" value="jg22258"/>
</dbReference>
<sequence length="416" mass="46307">MLGNTACAKPIPASLPETHLLFLKCHATFSSNSDFGSLSRLLNHPSNQMAVYSVGLDKLSVFLDEMSAKQHKQLTFLLHDDVDAGDEVILNSIFGESNNVDFSKNLVTENIFQQLIEIARSSGVEQFREKAFSGEHINFTEDRAVLHTALRNRSNKPVVVDGKDVMPEINKWTMEGLHWSKDHRCGQYCIGGSDLGPLMVTEALKAYQVGPNVHFVSNIDGTHLAEVLKKVSPATTLFIIASKTFTTQETITNAESAKACTNIPKVKAFGIDEANMFQFWDWVGGRYSLWSAIGAHLADNTSVKLNWKIISQLFGCIGVWYINFYGSETHAYCHTISTCTDLLPISSKEIWSLMENTSLETELLLSTRQGTRLIPCDFIAPVKTHNPINNGLHHQILFAHKVFEGNRPTTALFCLN</sequence>
<proteinExistence type="inferred from homology"/>
<evidence type="ECO:0000256" key="2">
    <source>
        <dbReference type="ARBA" id="ARBA00006604"/>
    </source>
</evidence>
<evidence type="ECO:0000256" key="4">
    <source>
        <dbReference type="ARBA" id="ARBA00022432"/>
    </source>
</evidence>
<dbReference type="Pfam" id="PF00342">
    <property type="entry name" value="PGI"/>
    <property type="match status" value="3"/>
</dbReference>
<dbReference type="Gene3D" id="3.40.50.10490">
    <property type="entry name" value="Glucose-6-phosphate isomerase like protein, domain 1"/>
    <property type="match status" value="3"/>
</dbReference>
<dbReference type="CDD" id="cd05015">
    <property type="entry name" value="SIS_PGI_1"/>
    <property type="match status" value="1"/>
</dbReference>
<keyword evidence="8" id="KW-1185">Reference proteome</keyword>
<dbReference type="SUPFAM" id="SSF53697">
    <property type="entry name" value="SIS domain"/>
    <property type="match status" value="1"/>
</dbReference>
<keyword evidence="4" id="KW-0312">Gluconeogenesis</keyword>
<reference evidence="9" key="1">
    <citation type="submission" date="2022-11" db="UniProtKB">
        <authorList>
            <consortium name="WormBaseParasite"/>
        </authorList>
    </citation>
    <scope>IDENTIFICATION</scope>
</reference>
<protein>
    <recommendedName>
        <fullName evidence="3">Glucose-6-phosphate isomerase</fullName>
    </recommendedName>
</protein>
<keyword evidence="5" id="KW-0324">Glycolysis</keyword>
<evidence type="ECO:0000256" key="3">
    <source>
        <dbReference type="ARBA" id="ARBA00018388"/>
    </source>
</evidence>
<dbReference type="PROSITE" id="PS00765">
    <property type="entry name" value="P_GLUCOSE_ISOMERASE_1"/>
    <property type="match status" value="1"/>
</dbReference>
<comment type="pathway">
    <text evidence="1">Carbohydrate degradation; glycolysis; D-glyceraldehyde 3-phosphate and glycerone phosphate from D-glucose: step 2/4.</text>
</comment>
<evidence type="ECO:0000313" key="8">
    <source>
        <dbReference type="Proteomes" id="UP000887574"/>
    </source>
</evidence>
<accession>A0A915DPJ8</accession>
<dbReference type="GO" id="GO:0006094">
    <property type="term" value="P:gluconeogenesis"/>
    <property type="evidence" value="ECO:0007669"/>
    <property type="project" value="UniProtKB-KW"/>
</dbReference>
<dbReference type="GO" id="GO:0048029">
    <property type="term" value="F:monosaccharide binding"/>
    <property type="evidence" value="ECO:0007669"/>
    <property type="project" value="TreeGrafter"/>
</dbReference>
<dbReference type="PANTHER" id="PTHR11469:SF1">
    <property type="entry name" value="GLUCOSE-6-PHOSPHATE ISOMERASE"/>
    <property type="match status" value="1"/>
</dbReference>
<dbReference type="GO" id="GO:0051156">
    <property type="term" value="P:glucose 6-phosphate metabolic process"/>
    <property type="evidence" value="ECO:0007669"/>
    <property type="project" value="TreeGrafter"/>
</dbReference>
<comment type="catalytic activity">
    <reaction evidence="7">
        <text>alpha-D-glucose 6-phosphate = beta-D-fructose 6-phosphate</text>
        <dbReference type="Rhea" id="RHEA:11816"/>
        <dbReference type="ChEBI" id="CHEBI:57634"/>
        <dbReference type="ChEBI" id="CHEBI:58225"/>
        <dbReference type="EC" id="5.3.1.9"/>
    </reaction>
</comment>
<keyword evidence="6" id="KW-0413">Isomerase</keyword>
<organism evidence="8 9">
    <name type="scientific">Ditylenchus dipsaci</name>
    <dbReference type="NCBI Taxonomy" id="166011"/>
    <lineage>
        <taxon>Eukaryota</taxon>
        <taxon>Metazoa</taxon>
        <taxon>Ecdysozoa</taxon>
        <taxon>Nematoda</taxon>
        <taxon>Chromadorea</taxon>
        <taxon>Rhabditida</taxon>
        <taxon>Tylenchina</taxon>
        <taxon>Tylenchomorpha</taxon>
        <taxon>Sphaerularioidea</taxon>
        <taxon>Anguinidae</taxon>
        <taxon>Anguininae</taxon>
        <taxon>Ditylenchus</taxon>
    </lineage>
</organism>
<dbReference type="GO" id="GO:0004347">
    <property type="term" value="F:glucose-6-phosphate isomerase activity"/>
    <property type="evidence" value="ECO:0007669"/>
    <property type="project" value="UniProtKB-EC"/>
</dbReference>
<dbReference type="GO" id="GO:0005829">
    <property type="term" value="C:cytosol"/>
    <property type="evidence" value="ECO:0007669"/>
    <property type="project" value="TreeGrafter"/>
</dbReference>
<dbReference type="PROSITE" id="PS51463">
    <property type="entry name" value="P_GLUCOSE_ISOMERASE_3"/>
    <property type="match status" value="1"/>
</dbReference>
<evidence type="ECO:0000256" key="6">
    <source>
        <dbReference type="ARBA" id="ARBA00023235"/>
    </source>
</evidence>
<name>A0A915DPJ8_9BILA</name>
<dbReference type="Proteomes" id="UP000887574">
    <property type="component" value="Unplaced"/>
</dbReference>